<keyword evidence="3" id="KW-1185">Reference proteome</keyword>
<dbReference type="InterPro" id="IPR034583">
    <property type="entry name" value="EMF1"/>
</dbReference>
<proteinExistence type="predicted"/>
<feature type="region of interest" description="Disordered" evidence="1">
    <location>
        <begin position="857"/>
        <end position="880"/>
    </location>
</feature>
<evidence type="ECO:0000256" key="1">
    <source>
        <dbReference type="SAM" id="MobiDB-lite"/>
    </source>
</evidence>
<dbReference type="GO" id="GO:0045892">
    <property type="term" value="P:negative regulation of DNA-templated transcription"/>
    <property type="evidence" value="ECO:0007669"/>
    <property type="project" value="InterPro"/>
</dbReference>
<feature type="compositionally biased region" description="Polar residues" evidence="1">
    <location>
        <begin position="866"/>
        <end position="880"/>
    </location>
</feature>
<dbReference type="Proteomes" id="UP000030645">
    <property type="component" value="Unassembled WGS sequence"/>
</dbReference>
<organism evidence="2 3">
    <name type="scientific">Morus notabilis</name>
    <dbReference type="NCBI Taxonomy" id="981085"/>
    <lineage>
        <taxon>Eukaryota</taxon>
        <taxon>Viridiplantae</taxon>
        <taxon>Streptophyta</taxon>
        <taxon>Embryophyta</taxon>
        <taxon>Tracheophyta</taxon>
        <taxon>Spermatophyta</taxon>
        <taxon>Magnoliopsida</taxon>
        <taxon>eudicotyledons</taxon>
        <taxon>Gunneridae</taxon>
        <taxon>Pentapetalae</taxon>
        <taxon>rosids</taxon>
        <taxon>fabids</taxon>
        <taxon>Rosales</taxon>
        <taxon>Moraceae</taxon>
        <taxon>Moreae</taxon>
        <taxon>Morus</taxon>
    </lineage>
</organism>
<dbReference type="STRING" id="981085.W9RMP7"/>
<evidence type="ECO:0000313" key="2">
    <source>
        <dbReference type="EMBL" id="EXB82264.1"/>
    </source>
</evidence>
<dbReference type="GO" id="GO:0048367">
    <property type="term" value="P:shoot system development"/>
    <property type="evidence" value="ECO:0007669"/>
    <property type="project" value="InterPro"/>
</dbReference>
<dbReference type="PANTHER" id="PTHR35504">
    <property type="entry name" value="PROTEIN EMBRYONIC FLOWER 1"/>
    <property type="match status" value="1"/>
</dbReference>
<dbReference type="PANTHER" id="PTHR35504:SF1">
    <property type="entry name" value="PROTEIN EMBRYONIC FLOWER 1"/>
    <property type="match status" value="1"/>
</dbReference>
<feature type="compositionally biased region" description="Polar residues" evidence="1">
    <location>
        <begin position="430"/>
        <end position="441"/>
    </location>
</feature>
<accession>W9RMP7</accession>
<sequence>MKGGTIMMNNKKGDSDTVSKNVGSFVKIDSISIDLEDVNNKGYVEKCEHFSIRGYVSEVRRKNWKLCWPFTLGDEQNKSEEQKTLLPPLDAPKFRWWSCQSCLQEMSSRGTAKDNVAGFNSCIGSKSSSTCSQIPSLCDSVMPFPDDQQTPKPNEVEKRKSDVYTSTDANRNIHQLSSCSDKKEVLVSEAHTTIIGHGNGSENDAVHEIPILTFVPPEIDSNVSKEKPKQCTEALKLAGSKPMDPYKNCCGKHELTDVQPAANMGMCKSCSKICQTEKQKSVDEQEKELKVASGASALACLNEEAGKAVKGQTNGYASRVLDECDYASSKSVKILAGDSLQDYASSKSVKILAGDSLQDYASSKSVKILAGDSLQDYASSKSVKILAGDSLQDQNHPLSSGSQRRKTRKVRLLTELLFDNGDAKTDRISAENSPPNATINDASAGAGAVNVPKDQLSLPENRGEDLGDDKKRKLPQDEEGRSPEMSSLNNRSKKSNNLKGNEEAVNAVAISELEQEASAGLYLQNGTKNCVSKFGNDNIPSTGKKKRKKNQTIDAPSSLAPTRGSLPKQILDRVAAQTKGYLDDGIFFKFYQEACARGELEKISLAASRKEKKLSLFKKKSKMAHIDDGQTPQFPWNSGFHEKHTTMRNEEIMQTGPLPVSFPATEDASIDTGLHLSLGSCFTTNKYNANEIPRTNVDANYISDSSIPSKSASYAFFKKRVHGEFSRNLDANNVPVLSGEQNYNSQVEESCYPLVKQVDISGASNCEKAILVKDHSSVSRKHADRIAANVSDSGAWDDIPMEIVELMARNQYERRLENAENNNRLLKTANEGRINQTIDYDRVCGSGELRIIEETGQRRNPRARNGINSSRKNVQSGKQKSVDYISNVNADNFNINHLGQKKSSSGVQYPVSSSQCSCAQNCKLNQDMAGHGFLNASMQLGPCEKCPIVSRPREEAAHLWSSTIPLHMPTSYNVSQKVASQPTNFNFLRKHDPGFLNLNVGGLEKHNQNSGSETFSRRNAEYPFANKHNGLEPQQNLMGSLDLYSNETIPAMHLLSLMDAGMQSGPAFNTGGNSKFLKRTCPLDHNSKEYSQLEFGVYSRPGDIMKNPLGVYSKPSDTTKYPLDYYGKNKLPEKSHDFFPLNPTGGPSSSSFHHDKGFGRPNDFMGQVSFSSRRKEKVQSSSLPAQNRGHKALNPMFASGGLATNHNAIPGHGLQKGLLGASSSMMCPLQLHTTENSTELKLGTPHNNGTFWPPKISPESSICSINRNPADFSMPEAGNEYMIRGEDLKFGKLRKRPGLLSVDQRKRQRNAKRTTEKANKHTPVGPDEAAILHSSIWLESEILTRFDLFGFSISEADPWRGCWLQQPPVTTALLIPSSSTSKFDSAGRAPSVGEHWCSVFYGSY</sequence>
<evidence type="ECO:0000313" key="3">
    <source>
        <dbReference type="Proteomes" id="UP000030645"/>
    </source>
</evidence>
<dbReference type="EMBL" id="KE344868">
    <property type="protein sequence ID" value="EXB82264.1"/>
    <property type="molecule type" value="Genomic_DNA"/>
</dbReference>
<name>W9RMP7_9ROSA</name>
<evidence type="ECO:0008006" key="4">
    <source>
        <dbReference type="Google" id="ProtNLM"/>
    </source>
</evidence>
<protein>
    <recommendedName>
        <fullName evidence="4">Protein EMBRYONIC FLOWER 1</fullName>
    </recommendedName>
</protein>
<feature type="region of interest" description="Disordered" evidence="1">
    <location>
        <begin position="533"/>
        <end position="564"/>
    </location>
</feature>
<feature type="compositionally biased region" description="Basic and acidic residues" evidence="1">
    <location>
        <begin position="461"/>
        <end position="482"/>
    </location>
</feature>
<dbReference type="GO" id="GO:0009910">
    <property type="term" value="P:negative regulation of flower development"/>
    <property type="evidence" value="ECO:0007669"/>
    <property type="project" value="InterPro"/>
</dbReference>
<reference evidence="3" key="1">
    <citation type="submission" date="2013-01" db="EMBL/GenBank/DDBJ databases">
        <title>Draft Genome Sequence of a Mulberry Tree, Morus notabilis C.K. Schneid.</title>
        <authorList>
            <person name="He N."/>
            <person name="Zhao S."/>
        </authorList>
    </citation>
    <scope>NUCLEOTIDE SEQUENCE</scope>
</reference>
<dbReference type="eggNOG" id="ENOG502RBJ9">
    <property type="taxonomic scope" value="Eukaryota"/>
</dbReference>
<gene>
    <name evidence="2" type="ORF">L484_007254</name>
</gene>
<feature type="region of interest" description="Disordered" evidence="1">
    <location>
        <begin position="145"/>
        <end position="164"/>
    </location>
</feature>
<feature type="region of interest" description="Disordered" evidence="1">
    <location>
        <begin position="1303"/>
        <end position="1325"/>
    </location>
</feature>
<feature type="region of interest" description="Disordered" evidence="1">
    <location>
        <begin position="425"/>
        <end position="500"/>
    </location>
</feature>